<dbReference type="OrthoDB" id="5423360at2759"/>
<dbReference type="InterPro" id="IPR023631">
    <property type="entry name" value="Amidase_dom"/>
</dbReference>
<organism evidence="3 4">
    <name type="scientific">Viridothelium virens</name>
    <name type="common">Speckled blister lichen</name>
    <name type="synonym">Trypethelium virens</name>
    <dbReference type="NCBI Taxonomy" id="1048519"/>
    <lineage>
        <taxon>Eukaryota</taxon>
        <taxon>Fungi</taxon>
        <taxon>Dikarya</taxon>
        <taxon>Ascomycota</taxon>
        <taxon>Pezizomycotina</taxon>
        <taxon>Dothideomycetes</taxon>
        <taxon>Dothideomycetes incertae sedis</taxon>
        <taxon>Trypetheliales</taxon>
        <taxon>Trypetheliaceae</taxon>
        <taxon>Viridothelium</taxon>
    </lineage>
</organism>
<name>A0A6A6GYW4_VIRVR</name>
<dbReference type="Gene3D" id="3.90.1300.10">
    <property type="entry name" value="Amidase signature (AS) domain"/>
    <property type="match status" value="1"/>
</dbReference>
<dbReference type="PANTHER" id="PTHR46310">
    <property type="entry name" value="AMIDASE 1"/>
    <property type="match status" value="1"/>
</dbReference>
<dbReference type="PANTHER" id="PTHR46310:SF7">
    <property type="entry name" value="AMIDASE 1"/>
    <property type="match status" value="1"/>
</dbReference>
<dbReference type="Proteomes" id="UP000800092">
    <property type="component" value="Unassembled WGS sequence"/>
</dbReference>
<dbReference type="EMBL" id="ML991836">
    <property type="protein sequence ID" value="KAF2230781.1"/>
    <property type="molecule type" value="Genomic_DNA"/>
</dbReference>
<evidence type="ECO:0000313" key="3">
    <source>
        <dbReference type="EMBL" id="KAF2230781.1"/>
    </source>
</evidence>
<feature type="domain" description="Amidase" evidence="1">
    <location>
        <begin position="202"/>
        <end position="609"/>
    </location>
</feature>
<dbReference type="InterPro" id="IPR058329">
    <property type="entry name" value="Arp1_N"/>
</dbReference>
<dbReference type="AlphaFoldDB" id="A0A6A6GYW4"/>
<proteinExistence type="predicted"/>
<reference evidence="3" key="1">
    <citation type="journal article" date="2020" name="Stud. Mycol.">
        <title>101 Dothideomycetes genomes: a test case for predicting lifestyles and emergence of pathogens.</title>
        <authorList>
            <person name="Haridas S."/>
            <person name="Albert R."/>
            <person name="Binder M."/>
            <person name="Bloem J."/>
            <person name="Labutti K."/>
            <person name="Salamov A."/>
            <person name="Andreopoulos B."/>
            <person name="Baker S."/>
            <person name="Barry K."/>
            <person name="Bills G."/>
            <person name="Bluhm B."/>
            <person name="Cannon C."/>
            <person name="Castanera R."/>
            <person name="Culley D."/>
            <person name="Daum C."/>
            <person name="Ezra D."/>
            <person name="Gonzalez J."/>
            <person name="Henrissat B."/>
            <person name="Kuo A."/>
            <person name="Liang C."/>
            <person name="Lipzen A."/>
            <person name="Lutzoni F."/>
            <person name="Magnuson J."/>
            <person name="Mondo S."/>
            <person name="Nolan M."/>
            <person name="Ohm R."/>
            <person name="Pangilinan J."/>
            <person name="Park H.-J."/>
            <person name="Ramirez L."/>
            <person name="Alfaro M."/>
            <person name="Sun H."/>
            <person name="Tritt A."/>
            <person name="Yoshinaga Y."/>
            <person name="Zwiers L.-H."/>
            <person name="Turgeon B."/>
            <person name="Goodwin S."/>
            <person name="Spatafora J."/>
            <person name="Crous P."/>
            <person name="Grigoriev I."/>
        </authorList>
    </citation>
    <scope>NUCLEOTIDE SEQUENCE</scope>
    <source>
        <strain evidence="3">Tuck. ex Michener</strain>
    </source>
</reference>
<accession>A0A6A6GYW4</accession>
<sequence length="636" mass="72233">MVELRMQMEPQPFRLGKQDFLALWPQDHLLPTETAIENESGQPLKKSNPPKTRPTTVVFVGAKRRVTAGWLHSAIEQYRYEDDVFQLEFLEAVLFTYTGSDPLDVTIEARNYLQRFYETTMIGTRHVVSKNAHPERGPYLYTNGDLRPAWKLYEDTNGAFLNAIIPGPTREPFELRAAGILSRRLRIAVPSRIASFPSDLEHHEKPLASWRIAVKDIFHISGIRTSACNKAYHELYPPTRTTAACLEALYVAGAVIVGKTKLASFAATEEPVECIDWQAPRNPRADGYQSPAGSSSSSAVAVATYPWLDISIGSDTSGNGRRPGHWNGCFAMRPTHGLLSHHGFIPSFPRFDVPTFFGRDLRKCKRFAETWYAKDQQATLDVNRVASLQKRPAIINLVDYMSEIANADQMTMVDRFVADLELSLGVQQDKISIERLWNSHQPPEAQRSSFQEYMHLACRNSFFYDDFHNFEQFRNDYRLKFSKEPYVSPRVRWQWDLSSNITPEERNLAIQKVDVFREWFLSTVMREKEREAFVVIPIEEISPRYRDEALSEHFNPAGVPNLFLSPILGTPELTVPVGEYSYKSLVSGQTERLPVAVSIIVPPGQDLQLFDTTIDCLEAAGRPTHVLTGKTLFPDG</sequence>
<evidence type="ECO:0000259" key="1">
    <source>
        <dbReference type="Pfam" id="PF01425"/>
    </source>
</evidence>
<keyword evidence="4" id="KW-1185">Reference proteome</keyword>
<dbReference type="InterPro" id="IPR036928">
    <property type="entry name" value="AS_sf"/>
</dbReference>
<evidence type="ECO:0000313" key="4">
    <source>
        <dbReference type="Proteomes" id="UP000800092"/>
    </source>
</evidence>
<feature type="domain" description="Scytalone dehydratase-like protein Arp1 N-terminal" evidence="2">
    <location>
        <begin position="51"/>
        <end position="139"/>
    </location>
</feature>
<dbReference type="Pfam" id="PF01425">
    <property type="entry name" value="Amidase"/>
    <property type="match status" value="1"/>
</dbReference>
<dbReference type="Pfam" id="PF26053">
    <property type="entry name" value="DUF8016"/>
    <property type="match status" value="1"/>
</dbReference>
<dbReference type="SUPFAM" id="SSF75304">
    <property type="entry name" value="Amidase signature (AS) enzymes"/>
    <property type="match status" value="1"/>
</dbReference>
<evidence type="ECO:0000259" key="2">
    <source>
        <dbReference type="Pfam" id="PF26053"/>
    </source>
</evidence>
<protein>
    <submittedName>
        <fullName evidence="3">Amidase signature enzyme</fullName>
    </submittedName>
</protein>
<gene>
    <name evidence="3" type="ORF">EV356DRAFT_472990</name>
</gene>